<evidence type="ECO:0000256" key="3">
    <source>
        <dbReference type="ARBA" id="ARBA00022452"/>
    </source>
</evidence>
<evidence type="ECO:0000313" key="15">
    <source>
        <dbReference type="Proteomes" id="UP001549749"/>
    </source>
</evidence>
<feature type="domain" description="TonB-dependent receptor-like beta-barrel" evidence="12">
    <location>
        <begin position="175"/>
        <end position="643"/>
    </location>
</feature>
<dbReference type="RefSeq" id="WP_354661240.1">
    <property type="nucleotide sequence ID" value="NZ_JBEXAC010000002.1"/>
</dbReference>
<keyword evidence="3" id="KW-1134">Transmembrane beta strand</keyword>
<dbReference type="SUPFAM" id="SSF56935">
    <property type="entry name" value="Porins"/>
    <property type="match status" value="1"/>
</dbReference>
<evidence type="ECO:0000256" key="9">
    <source>
        <dbReference type="ARBA" id="ARBA00023237"/>
    </source>
</evidence>
<evidence type="ECO:0000256" key="7">
    <source>
        <dbReference type="ARBA" id="ARBA00023136"/>
    </source>
</evidence>
<dbReference type="PANTHER" id="PTHR30069">
    <property type="entry name" value="TONB-DEPENDENT OUTER MEMBRANE RECEPTOR"/>
    <property type="match status" value="1"/>
</dbReference>
<dbReference type="InterPro" id="IPR036942">
    <property type="entry name" value="Beta-barrel_TonB_sf"/>
</dbReference>
<dbReference type="InterPro" id="IPR039426">
    <property type="entry name" value="TonB-dep_rcpt-like"/>
</dbReference>
<keyword evidence="7 10" id="KW-0472">Membrane</keyword>
<keyword evidence="6 10" id="KW-0798">TonB box</keyword>
<dbReference type="InterPro" id="IPR012910">
    <property type="entry name" value="Plug_dom"/>
</dbReference>
<evidence type="ECO:0000256" key="2">
    <source>
        <dbReference type="ARBA" id="ARBA00022448"/>
    </source>
</evidence>
<feature type="chain" id="PRO_5047379451" evidence="11">
    <location>
        <begin position="21"/>
        <end position="672"/>
    </location>
</feature>
<organism evidence="14 15">
    <name type="scientific">Chitinophaga defluvii</name>
    <dbReference type="NCBI Taxonomy" id="3163343"/>
    <lineage>
        <taxon>Bacteria</taxon>
        <taxon>Pseudomonadati</taxon>
        <taxon>Bacteroidota</taxon>
        <taxon>Chitinophagia</taxon>
        <taxon>Chitinophagales</taxon>
        <taxon>Chitinophagaceae</taxon>
        <taxon>Chitinophaga</taxon>
    </lineage>
</organism>
<reference evidence="14 15" key="1">
    <citation type="submission" date="2024-06" db="EMBL/GenBank/DDBJ databases">
        <title>Chitinophaga defluvii sp. nov., isolated from municipal sewage.</title>
        <authorList>
            <person name="Zhang L."/>
        </authorList>
    </citation>
    <scope>NUCLEOTIDE SEQUENCE [LARGE SCALE GENOMIC DNA]</scope>
    <source>
        <strain evidence="14 15">H8</strain>
    </source>
</reference>
<dbReference type="InterPro" id="IPR037066">
    <property type="entry name" value="Plug_dom_sf"/>
</dbReference>
<evidence type="ECO:0000256" key="1">
    <source>
        <dbReference type="ARBA" id="ARBA00004571"/>
    </source>
</evidence>
<evidence type="ECO:0000256" key="4">
    <source>
        <dbReference type="ARBA" id="ARBA00022692"/>
    </source>
</evidence>
<proteinExistence type="inferred from homology"/>
<dbReference type="Gene3D" id="2.40.170.20">
    <property type="entry name" value="TonB-dependent receptor, beta-barrel domain"/>
    <property type="match status" value="1"/>
</dbReference>
<dbReference type="Pfam" id="PF00593">
    <property type="entry name" value="TonB_dep_Rec_b-barrel"/>
    <property type="match status" value="1"/>
</dbReference>
<dbReference type="PANTHER" id="PTHR30069:SF29">
    <property type="entry name" value="HEMOGLOBIN AND HEMOGLOBIN-HAPTOGLOBIN-BINDING PROTEIN 1-RELATED"/>
    <property type="match status" value="1"/>
</dbReference>
<keyword evidence="8 14" id="KW-0675">Receptor</keyword>
<dbReference type="InterPro" id="IPR000531">
    <property type="entry name" value="Beta-barrel_TonB"/>
</dbReference>
<evidence type="ECO:0000256" key="10">
    <source>
        <dbReference type="RuleBase" id="RU003357"/>
    </source>
</evidence>
<evidence type="ECO:0000256" key="11">
    <source>
        <dbReference type="SAM" id="SignalP"/>
    </source>
</evidence>
<keyword evidence="4" id="KW-0812">Transmembrane</keyword>
<keyword evidence="15" id="KW-1185">Reference proteome</keyword>
<evidence type="ECO:0000259" key="13">
    <source>
        <dbReference type="Pfam" id="PF07715"/>
    </source>
</evidence>
<comment type="caution">
    <text evidence="14">The sequence shown here is derived from an EMBL/GenBank/DDBJ whole genome shotgun (WGS) entry which is preliminary data.</text>
</comment>
<dbReference type="Proteomes" id="UP001549749">
    <property type="component" value="Unassembled WGS sequence"/>
</dbReference>
<keyword evidence="9" id="KW-0998">Cell outer membrane</keyword>
<dbReference type="EMBL" id="JBEXAC010000002">
    <property type="protein sequence ID" value="MET6998596.1"/>
    <property type="molecule type" value="Genomic_DNA"/>
</dbReference>
<protein>
    <submittedName>
        <fullName evidence="14">TonB-dependent receptor</fullName>
    </submittedName>
</protein>
<evidence type="ECO:0000256" key="8">
    <source>
        <dbReference type="ARBA" id="ARBA00023170"/>
    </source>
</evidence>
<evidence type="ECO:0000259" key="12">
    <source>
        <dbReference type="Pfam" id="PF00593"/>
    </source>
</evidence>
<comment type="subcellular location">
    <subcellularLocation>
        <location evidence="1">Cell outer membrane</location>
        <topology evidence="1">Multi-pass membrane protein</topology>
    </subcellularLocation>
</comment>
<keyword evidence="5 11" id="KW-0732">Signal</keyword>
<feature type="signal peptide" evidence="11">
    <location>
        <begin position="1"/>
        <end position="20"/>
    </location>
</feature>
<dbReference type="Pfam" id="PF07715">
    <property type="entry name" value="Plug"/>
    <property type="match status" value="1"/>
</dbReference>
<sequence length="672" mass="76195">MKRIYLILALPLSGTLPLAAQEVDTTMKQYQLQEVQITCSGNCCGCKKDATLNFYRTSGLVTTEDILQRMQGISLVRRGNYGMEPLLRGLGGGQINVTIDGMRLFGACTDKMDPVTIYAEPDNLKNIQNTPGTSGAHMGSTIGGSLNLQLQDATVNAAIPWSGYVRTGYQSAAQAFQQSLSLNYSQEKWAVRVNGTYRKAANYRAGWGTKIPFSQYEKGNLQLSAQYRLSSSRWLKADVLLDDGWNIGFPGLPMDAGYARTRIYGLSYQEVFNNRTLEKIVAKIYTNNIGHFMDDTRRPAVAMHMDMPGYSQTSGAYTEMEFRKDAHQLLIRADAYQHNSHASMTMYPEKESPMYMLTWPHTRREVAGLYANYSWQAHQRLTLGMNGRIDYARTQLTSEMGKQQLHVFNYDVSNVFTQVPLNINGSIAYKLPWQLQASISAGYAQRLPSVSELFGFYLFNRQDGFDYIGNPGLKMEAARNIEAHLTYQHPKWETGITAFYNHIDHYILGQTDEKLSTMTPGARGVRVYENIAYAVLKGIEANIKIRPANNWLLIHISRYTHGSTFEKQPLPLIQPYRSITSVRYQYKTVHVQAEHEYAAHQQRFATYAGEQATPAYHLLHLRGGWQTKLGKHALEINAGVENILDRNYYDHLDWGRIPRQGRNIYSAVQFNF</sequence>
<feature type="domain" description="TonB-dependent receptor plug" evidence="13">
    <location>
        <begin position="59"/>
        <end position="144"/>
    </location>
</feature>
<name>A0ABV2T6E4_9BACT</name>
<keyword evidence="2" id="KW-0813">Transport</keyword>
<dbReference type="Gene3D" id="2.170.130.10">
    <property type="entry name" value="TonB-dependent receptor, plug domain"/>
    <property type="match status" value="1"/>
</dbReference>
<accession>A0ABV2T6E4</accession>
<evidence type="ECO:0000313" key="14">
    <source>
        <dbReference type="EMBL" id="MET6998596.1"/>
    </source>
</evidence>
<comment type="similarity">
    <text evidence="10">Belongs to the TonB-dependent receptor family.</text>
</comment>
<gene>
    <name evidence="14" type="ORF">ABR189_14525</name>
</gene>
<evidence type="ECO:0000256" key="5">
    <source>
        <dbReference type="ARBA" id="ARBA00022729"/>
    </source>
</evidence>
<evidence type="ECO:0000256" key="6">
    <source>
        <dbReference type="ARBA" id="ARBA00023077"/>
    </source>
</evidence>